<name>A0ABZ0ZPY2_9ACTN</name>
<sequence length="111" mass="11803">MNGIPTVAIEAVPDPLPDDLAVLDVREQFEWDAGHIDGALHIPMMELPDRLGELPDAHTLVVCKVGSRSAQVAGYLAHQGYDVVNLAGGLYDWQAAGRALVSESGTPPYVA</sequence>
<dbReference type="RefSeq" id="WP_322454442.1">
    <property type="nucleotide sequence ID" value="NZ_CP141059.1"/>
</dbReference>
<organism evidence="2 3">
    <name type="scientific">Nocardioides bizhenqiangii</name>
    <dbReference type="NCBI Taxonomy" id="3095076"/>
    <lineage>
        <taxon>Bacteria</taxon>
        <taxon>Bacillati</taxon>
        <taxon>Actinomycetota</taxon>
        <taxon>Actinomycetes</taxon>
        <taxon>Propionibacteriales</taxon>
        <taxon>Nocardioidaceae</taxon>
        <taxon>Nocardioides</taxon>
    </lineage>
</organism>
<dbReference type="InterPro" id="IPR050229">
    <property type="entry name" value="GlpE_sulfurtransferase"/>
</dbReference>
<dbReference type="Proteomes" id="UP001327225">
    <property type="component" value="Chromosome"/>
</dbReference>
<dbReference type="InterPro" id="IPR001763">
    <property type="entry name" value="Rhodanese-like_dom"/>
</dbReference>
<evidence type="ECO:0000313" key="2">
    <source>
        <dbReference type="EMBL" id="WQQ26426.1"/>
    </source>
</evidence>
<evidence type="ECO:0000313" key="3">
    <source>
        <dbReference type="Proteomes" id="UP001327225"/>
    </source>
</evidence>
<dbReference type="SUPFAM" id="SSF52821">
    <property type="entry name" value="Rhodanese/Cell cycle control phosphatase"/>
    <property type="match status" value="1"/>
</dbReference>
<dbReference type="Gene3D" id="3.40.250.10">
    <property type="entry name" value="Rhodanese-like domain"/>
    <property type="match status" value="1"/>
</dbReference>
<evidence type="ECO:0000259" key="1">
    <source>
        <dbReference type="PROSITE" id="PS50206"/>
    </source>
</evidence>
<dbReference type="InterPro" id="IPR036873">
    <property type="entry name" value="Rhodanese-like_dom_sf"/>
</dbReference>
<protein>
    <submittedName>
        <fullName evidence="2">Rhodanese-like domain-containing protein</fullName>
    </submittedName>
</protein>
<feature type="domain" description="Rhodanese" evidence="1">
    <location>
        <begin position="16"/>
        <end position="102"/>
    </location>
</feature>
<dbReference type="SMART" id="SM00450">
    <property type="entry name" value="RHOD"/>
    <property type="match status" value="1"/>
</dbReference>
<dbReference type="PANTHER" id="PTHR43031:SF1">
    <property type="entry name" value="PYRIDINE NUCLEOTIDE-DISULPHIDE OXIDOREDUCTASE"/>
    <property type="match status" value="1"/>
</dbReference>
<dbReference type="Pfam" id="PF00581">
    <property type="entry name" value="Rhodanese"/>
    <property type="match status" value="1"/>
</dbReference>
<dbReference type="PANTHER" id="PTHR43031">
    <property type="entry name" value="FAD-DEPENDENT OXIDOREDUCTASE"/>
    <property type="match status" value="1"/>
</dbReference>
<accession>A0ABZ0ZPY2</accession>
<dbReference type="CDD" id="cd00158">
    <property type="entry name" value="RHOD"/>
    <property type="match status" value="1"/>
</dbReference>
<gene>
    <name evidence="2" type="ORF">SHK19_21030</name>
</gene>
<proteinExistence type="predicted"/>
<dbReference type="PROSITE" id="PS50206">
    <property type="entry name" value="RHODANESE_3"/>
    <property type="match status" value="1"/>
</dbReference>
<dbReference type="EMBL" id="CP141059">
    <property type="protein sequence ID" value="WQQ26426.1"/>
    <property type="molecule type" value="Genomic_DNA"/>
</dbReference>
<reference evidence="3" key="1">
    <citation type="submission" date="2023-12" db="EMBL/GenBank/DDBJ databases">
        <title>Novel species in genus Nocardioides.</title>
        <authorList>
            <person name="Zhou H."/>
        </authorList>
    </citation>
    <scope>NUCLEOTIDE SEQUENCE [LARGE SCALE GENOMIC DNA]</scope>
    <source>
        <strain evidence="3">HM61</strain>
    </source>
</reference>
<keyword evidence="3" id="KW-1185">Reference proteome</keyword>